<dbReference type="Proteomes" id="UP000677082">
    <property type="component" value="Unassembled WGS sequence"/>
</dbReference>
<gene>
    <name evidence="2" type="ORF">Ato02nite_060510</name>
</gene>
<feature type="transmembrane region" description="Helical" evidence="1">
    <location>
        <begin position="16"/>
        <end position="34"/>
    </location>
</feature>
<sequence length="234" mass="25688">METAMHSFLVSVPQAAALWVVMLGGVLLAAAAIARNQRPSAPPVVDDDLRFAEEISVAADRAAATAARRRAEWATAQERLDAAWLAYDVADRTAREAAKAAAFPLISKRRKPDENRARERYLHHAASAACRNHDLSIAQLNDVFAHRGWNPRLHPVVQESLLRQAVRSHRFDEYQSALRAERASWQEAESAAEALRSLRLEAAAAVTRAGAGQAVSDEHWFADQWTTAELPAAA</sequence>
<comment type="caution">
    <text evidence="2">The sequence shown here is derived from an EMBL/GenBank/DDBJ whole genome shotgun (WGS) entry which is preliminary data.</text>
</comment>
<keyword evidence="1" id="KW-1133">Transmembrane helix</keyword>
<dbReference type="AlphaFoldDB" id="A0A919TF23"/>
<name>A0A919TF23_9ACTN</name>
<dbReference type="RefSeq" id="WP_213010050.1">
    <property type="nucleotide sequence ID" value="NZ_BOQN01000079.1"/>
</dbReference>
<accession>A0A919TF23</accession>
<evidence type="ECO:0000313" key="3">
    <source>
        <dbReference type="Proteomes" id="UP000677082"/>
    </source>
</evidence>
<protein>
    <submittedName>
        <fullName evidence="2">Uncharacterized protein</fullName>
    </submittedName>
</protein>
<reference evidence="2 3" key="1">
    <citation type="submission" date="2021-03" db="EMBL/GenBank/DDBJ databases">
        <title>Whole genome shotgun sequence of Actinoplanes toevensis NBRC 105298.</title>
        <authorList>
            <person name="Komaki H."/>
            <person name="Tamura T."/>
        </authorList>
    </citation>
    <scope>NUCLEOTIDE SEQUENCE [LARGE SCALE GENOMIC DNA]</scope>
    <source>
        <strain evidence="2 3">NBRC 105298</strain>
    </source>
</reference>
<proteinExistence type="predicted"/>
<evidence type="ECO:0000313" key="2">
    <source>
        <dbReference type="EMBL" id="GIM94258.1"/>
    </source>
</evidence>
<keyword evidence="3" id="KW-1185">Reference proteome</keyword>
<dbReference type="EMBL" id="BOQN01000079">
    <property type="protein sequence ID" value="GIM94258.1"/>
    <property type="molecule type" value="Genomic_DNA"/>
</dbReference>
<organism evidence="2 3">
    <name type="scientific">Paractinoplanes toevensis</name>
    <dbReference type="NCBI Taxonomy" id="571911"/>
    <lineage>
        <taxon>Bacteria</taxon>
        <taxon>Bacillati</taxon>
        <taxon>Actinomycetota</taxon>
        <taxon>Actinomycetes</taxon>
        <taxon>Micromonosporales</taxon>
        <taxon>Micromonosporaceae</taxon>
        <taxon>Paractinoplanes</taxon>
    </lineage>
</organism>
<keyword evidence="1" id="KW-0472">Membrane</keyword>
<keyword evidence="1" id="KW-0812">Transmembrane</keyword>
<evidence type="ECO:0000256" key="1">
    <source>
        <dbReference type="SAM" id="Phobius"/>
    </source>
</evidence>